<dbReference type="InterPro" id="IPR004408">
    <property type="entry name" value="Biotin_CoA_COase_ligase"/>
</dbReference>
<dbReference type="SUPFAM" id="SSF55681">
    <property type="entry name" value="Class II aaRS and biotin synthetases"/>
    <property type="match status" value="1"/>
</dbReference>
<dbReference type="SUPFAM" id="SSF50037">
    <property type="entry name" value="C-terminal domain of transcriptional repressors"/>
    <property type="match status" value="1"/>
</dbReference>
<feature type="region of interest" description="Disordered" evidence="6">
    <location>
        <begin position="1"/>
        <end position="30"/>
    </location>
</feature>
<feature type="compositionally biased region" description="Basic and acidic residues" evidence="6">
    <location>
        <begin position="1"/>
        <end position="10"/>
    </location>
</feature>
<name>A0A3N1HM41_9ACTN</name>
<evidence type="ECO:0000259" key="7">
    <source>
        <dbReference type="PROSITE" id="PS51733"/>
    </source>
</evidence>
<dbReference type="Pfam" id="PF03099">
    <property type="entry name" value="BPL_LplA_LipB"/>
    <property type="match status" value="1"/>
</dbReference>
<feature type="domain" description="BPL/LPL catalytic" evidence="7">
    <location>
        <begin position="79"/>
        <end position="269"/>
    </location>
</feature>
<dbReference type="PANTHER" id="PTHR12835">
    <property type="entry name" value="BIOTIN PROTEIN LIGASE"/>
    <property type="match status" value="1"/>
</dbReference>
<protein>
    <recommendedName>
        <fullName evidence="5">biotin--[biotin carboxyl-carrier protein] ligase</fullName>
        <ecNumber evidence="5">6.3.4.15</ecNumber>
    </recommendedName>
</protein>
<keyword evidence="4" id="KW-0092">Biotin</keyword>
<evidence type="ECO:0000256" key="6">
    <source>
        <dbReference type="SAM" id="MobiDB-lite"/>
    </source>
</evidence>
<dbReference type="InterPro" id="IPR045864">
    <property type="entry name" value="aa-tRNA-synth_II/BPL/LPL"/>
</dbReference>
<dbReference type="AlphaFoldDB" id="A0A3N1HM41"/>
<evidence type="ECO:0000256" key="2">
    <source>
        <dbReference type="ARBA" id="ARBA00022741"/>
    </source>
</evidence>
<comment type="caution">
    <text evidence="8">The sequence shown here is derived from an EMBL/GenBank/DDBJ whole genome shotgun (WGS) entry which is preliminary data.</text>
</comment>
<dbReference type="Pfam" id="PF02237">
    <property type="entry name" value="BPL_C"/>
    <property type="match status" value="1"/>
</dbReference>
<reference evidence="8 9" key="1">
    <citation type="journal article" date="2015" name="Stand. Genomic Sci.">
        <title>Genomic Encyclopedia of Bacterial and Archaeal Type Strains, Phase III: the genomes of soil and plant-associated and newly described type strains.</title>
        <authorList>
            <person name="Whitman W.B."/>
            <person name="Woyke T."/>
            <person name="Klenk H.P."/>
            <person name="Zhou Y."/>
            <person name="Lilburn T.G."/>
            <person name="Beck B.J."/>
            <person name="De Vos P."/>
            <person name="Vandamme P."/>
            <person name="Eisen J.A."/>
            <person name="Garrity G."/>
            <person name="Hugenholtz P."/>
            <person name="Kyrpides N.C."/>
        </authorList>
    </citation>
    <scope>NUCLEOTIDE SEQUENCE [LARGE SCALE GENOMIC DNA]</scope>
    <source>
        <strain evidence="8 9">CECT 7306</strain>
    </source>
</reference>
<dbReference type="InterPro" id="IPR004143">
    <property type="entry name" value="BPL_LPL_catalytic"/>
</dbReference>
<keyword evidence="3" id="KW-0067">ATP-binding</keyword>
<dbReference type="Gene3D" id="3.30.930.10">
    <property type="entry name" value="Bira Bifunctional Protein, Domain 2"/>
    <property type="match status" value="1"/>
</dbReference>
<dbReference type="RefSeq" id="WP_123379350.1">
    <property type="nucleotide sequence ID" value="NZ_RJKN01000003.1"/>
</dbReference>
<dbReference type="InterPro" id="IPR003142">
    <property type="entry name" value="BPL_C"/>
</dbReference>
<dbReference type="PROSITE" id="PS51733">
    <property type="entry name" value="BPL_LPL_CATALYTIC"/>
    <property type="match status" value="1"/>
</dbReference>
<keyword evidence="2" id="KW-0547">Nucleotide-binding</keyword>
<evidence type="ECO:0000256" key="5">
    <source>
        <dbReference type="ARBA" id="ARBA00024227"/>
    </source>
</evidence>
<dbReference type="InParanoid" id="A0A3N1HM41"/>
<dbReference type="FunCoup" id="A0A3N1HM41">
    <property type="interactions" value="81"/>
</dbReference>
<sequence length="348" mass="34934">MGSAPPEDRPPSAAADLPGGGSGAPPTTWTARTTGAAADAARRAVWGDLGRPPLRAEALRGALVAPAGPLGALDVVAELPSTSTELAARVRAADAAGTAGPPDLAVLVAEHQSAGRGRRGRTFTTPPRGALTLSVLLRTPPAAAGLLTWLPLLGGLAVVQVLRRHAGLQAVLKWPNDVLVPLAGGDGEPGSTGKVCGLLAEVVPPARGVPGDAGPVVVLGVGLDVDLRRDELPAEGVTSLRLAGAATTDRDVLLRALLRRLADLRGSWDAVASPGAPDPAALAALTDPVREVCSTLGEPVRVTLPGDEVVEGVAEELDADGALVVRTADGLRTVTAGDVVHVRPGATS</sequence>
<dbReference type="Gene3D" id="2.30.30.100">
    <property type="match status" value="1"/>
</dbReference>
<evidence type="ECO:0000256" key="4">
    <source>
        <dbReference type="ARBA" id="ARBA00023267"/>
    </source>
</evidence>
<dbReference type="EC" id="6.3.4.15" evidence="5"/>
<keyword evidence="1 8" id="KW-0436">Ligase</keyword>
<evidence type="ECO:0000313" key="9">
    <source>
        <dbReference type="Proteomes" id="UP000276232"/>
    </source>
</evidence>
<dbReference type="Proteomes" id="UP000276232">
    <property type="component" value="Unassembled WGS sequence"/>
</dbReference>
<dbReference type="GO" id="GO:0005737">
    <property type="term" value="C:cytoplasm"/>
    <property type="evidence" value="ECO:0007669"/>
    <property type="project" value="TreeGrafter"/>
</dbReference>
<accession>A0A3N1HM41</accession>
<dbReference type="InterPro" id="IPR008988">
    <property type="entry name" value="Transcriptional_repressor_C"/>
</dbReference>
<dbReference type="EMBL" id="RJKN01000003">
    <property type="protein sequence ID" value="ROP43617.1"/>
    <property type="molecule type" value="Genomic_DNA"/>
</dbReference>
<dbReference type="PANTHER" id="PTHR12835:SF5">
    <property type="entry name" value="BIOTIN--PROTEIN LIGASE"/>
    <property type="match status" value="1"/>
</dbReference>
<dbReference type="GO" id="GO:0004077">
    <property type="term" value="F:biotin--[biotin carboxyl-carrier protein] ligase activity"/>
    <property type="evidence" value="ECO:0007669"/>
    <property type="project" value="UniProtKB-EC"/>
</dbReference>
<evidence type="ECO:0000313" key="8">
    <source>
        <dbReference type="EMBL" id="ROP43617.1"/>
    </source>
</evidence>
<dbReference type="NCBIfam" id="TIGR00121">
    <property type="entry name" value="birA_ligase"/>
    <property type="match status" value="1"/>
</dbReference>
<dbReference type="OrthoDB" id="9807064at2"/>
<dbReference type="GO" id="GO:0005524">
    <property type="term" value="F:ATP binding"/>
    <property type="evidence" value="ECO:0007669"/>
    <property type="project" value="UniProtKB-KW"/>
</dbReference>
<evidence type="ECO:0000256" key="1">
    <source>
        <dbReference type="ARBA" id="ARBA00022598"/>
    </source>
</evidence>
<gene>
    <name evidence="8" type="ORF">EDC03_1210</name>
</gene>
<evidence type="ECO:0000256" key="3">
    <source>
        <dbReference type="ARBA" id="ARBA00022840"/>
    </source>
</evidence>
<proteinExistence type="predicted"/>
<keyword evidence="9" id="KW-1185">Reference proteome</keyword>
<organism evidence="8 9">
    <name type="scientific">Pseudokineococcus lusitanus</name>
    <dbReference type="NCBI Taxonomy" id="763993"/>
    <lineage>
        <taxon>Bacteria</taxon>
        <taxon>Bacillati</taxon>
        <taxon>Actinomycetota</taxon>
        <taxon>Actinomycetes</taxon>
        <taxon>Kineosporiales</taxon>
        <taxon>Kineosporiaceae</taxon>
        <taxon>Pseudokineococcus</taxon>
    </lineage>
</organism>